<organism evidence="1 2">
    <name type="scientific">Candidatus Ozemobacter sibiricus</name>
    <dbReference type="NCBI Taxonomy" id="2268124"/>
    <lineage>
        <taxon>Bacteria</taxon>
        <taxon>Candidatus Ozemobacteria</taxon>
        <taxon>Candidatus Ozemobacterales</taxon>
        <taxon>Candidatus Ozemobacteraceae</taxon>
        <taxon>Candidatus Ozemobacter</taxon>
    </lineage>
</organism>
<comment type="caution">
    <text evidence="1">The sequence shown here is derived from an EMBL/GenBank/DDBJ whole genome shotgun (WGS) entry which is preliminary data.</text>
</comment>
<reference evidence="1 2" key="1">
    <citation type="submission" date="2018-05" db="EMBL/GenBank/DDBJ databases">
        <title>A metagenomic window into the 2 km-deep terrestrial subsurface aquifer revealed taxonomically and functionally diverse microbial community comprising novel uncultured bacterial lineages.</title>
        <authorList>
            <person name="Kadnikov V.V."/>
            <person name="Mardanov A.V."/>
            <person name="Beletsky A.V."/>
            <person name="Banks D."/>
            <person name="Pimenov N.V."/>
            <person name="Frank Y.A."/>
            <person name="Karnachuk O.V."/>
            <person name="Ravin N.V."/>
        </authorList>
    </citation>
    <scope>NUCLEOTIDE SEQUENCE [LARGE SCALE GENOMIC DNA]</scope>
    <source>
        <strain evidence="1">BY5</strain>
    </source>
</reference>
<dbReference type="AlphaFoldDB" id="A0A367ZKU8"/>
<name>A0A367ZKU8_9BACT</name>
<evidence type="ECO:0000313" key="2">
    <source>
        <dbReference type="Proteomes" id="UP000252355"/>
    </source>
</evidence>
<sequence length="245" mass="26807">MGLFLLLPLFGFATQRVQGGSAVAAPPVCWSDFQSYLSRHLAITLAEADVLARAAWGAVPAPETPLTVEQVRAIEAVINQKEEEKIQLLPIDLVDGPLRQNHLVAWPSGLPHPGRFTDVPLDHPVYLAWRALLRLELPLADAEGRARPFEPVLGNDWRRLLTALFQAAGATGTPTPPRYADPAGPMTGDDLRRSLLEVRSVLGLPLSDRGLEASLVDRHPTRLEAFGVLSDLLMELEHHGRLASR</sequence>
<dbReference type="EMBL" id="QOQW01000020">
    <property type="protein sequence ID" value="RCK78670.1"/>
    <property type="molecule type" value="Genomic_DNA"/>
</dbReference>
<protein>
    <submittedName>
        <fullName evidence="1">Uncharacterized protein</fullName>
    </submittedName>
</protein>
<gene>
    <name evidence="1" type="ORF">OZSIB_1197</name>
</gene>
<evidence type="ECO:0000313" key="1">
    <source>
        <dbReference type="EMBL" id="RCK78670.1"/>
    </source>
</evidence>
<proteinExistence type="predicted"/>
<dbReference type="Proteomes" id="UP000252355">
    <property type="component" value="Unassembled WGS sequence"/>
</dbReference>
<accession>A0A367ZKU8</accession>